<accession>A0A1Q9D2U5</accession>
<reference evidence="3 4" key="1">
    <citation type="submission" date="2016-02" db="EMBL/GenBank/DDBJ databases">
        <title>Genome analysis of coral dinoflagellate symbionts highlights evolutionary adaptations to a symbiotic lifestyle.</title>
        <authorList>
            <person name="Aranda M."/>
            <person name="Li Y."/>
            <person name="Liew Y.J."/>
            <person name="Baumgarten S."/>
            <person name="Simakov O."/>
            <person name="Wilson M."/>
            <person name="Piel J."/>
            <person name="Ashoor H."/>
            <person name="Bougouffa S."/>
            <person name="Bajic V.B."/>
            <person name="Ryu T."/>
            <person name="Ravasi T."/>
            <person name="Bayer T."/>
            <person name="Micklem G."/>
            <person name="Kim H."/>
            <person name="Bhak J."/>
            <person name="Lajeunesse T.C."/>
            <person name="Voolstra C.R."/>
        </authorList>
    </citation>
    <scope>NUCLEOTIDE SEQUENCE [LARGE SCALE GENOMIC DNA]</scope>
    <source>
        <strain evidence="3 4">CCMP2467</strain>
    </source>
</reference>
<feature type="compositionally biased region" description="Polar residues" evidence="1">
    <location>
        <begin position="508"/>
        <end position="520"/>
    </location>
</feature>
<dbReference type="EMBL" id="LSRX01000757">
    <property type="protein sequence ID" value="OLP89488.1"/>
    <property type="molecule type" value="Genomic_DNA"/>
</dbReference>
<name>A0A1Q9D2U5_SYMMI</name>
<keyword evidence="4" id="KW-1185">Reference proteome</keyword>
<keyword evidence="2" id="KW-0732">Signal</keyword>
<feature type="chain" id="PRO_5013000191" evidence="2">
    <location>
        <begin position="27"/>
        <end position="626"/>
    </location>
</feature>
<proteinExistence type="predicted"/>
<protein>
    <submittedName>
        <fullName evidence="3">Uncharacterized protein</fullName>
    </submittedName>
</protein>
<comment type="caution">
    <text evidence="3">The sequence shown here is derived from an EMBL/GenBank/DDBJ whole genome shotgun (WGS) entry which is preliminary data.</text>
</comment>
<organism evidence="3 4">
    <name type="scientific">Symbiodinium microadriaticum</name>
    <name type="common">Dinoflagellate</name>
    <name type="synonym">Zooxanthella microadriatica</name>
    <dbReference type="NCBI Taxonomy" id="2951"/>
    <lineage>
        <taxon>Eukaryota</taxon>
        <taxon>Sar</taxon>
        <taxon>Alveolata</taxon>
        <taxon>Dinophyceae</taxon>
        <taxon>Suessiales</taxon>
        <taxon>Symbiodiniaceae</taxon>
        <taxon>Symbiodinium</taxon>
    </lineage>
</organism>
<evidence type="ECO:0000313" key="3">
    <source>
        <dbReference type="EMBL" id="OLP89488.1"/>
    </source>
</evidence>
<evidence type="ECO:0000256" key="1">
    <source>
        <dbReference type="SAM" id="MobiDB-lite"/>
    </source>
</evidence>
<dbReference type="OrthoDB" id="405927at2759"/>
<sequence>MEIVVLSRPCLFYRFAGFALAWLVAGHPVSKGLVEDCSAAEGCPSFRRLSSDGWLHSFQAGRTGIPGTEVVQLVSHKGSLFASVGYWMHPSHHPGRILRLDCPTCEWEMEHPEEGNVYMSYVVRLECLKSVRWTTQSGTDELLHATGYLDWLGEAHCVFCTRNDATKLWACNPFYKSTPFTENGFTGRSMIHYKDPNTGLEQIILPTGKDGATRGHYDPSSPVRVSFDYHIESGTENLPQRPLAVAEMDGHVYMAVGPLLMKRSQGKTDATWTTVLDMLQHDTGVTQTDEAVGGLRGLTAIDNPASATGKSLLVAWNPDGRSQGCIYRLDPKADTDGFDVALEKCVKQIMRESYDPNGKFPYALAAYNDILAVPARNGGVVHLIGFMVLLWGPTAHSLPANPGQWNLDATTGKGGSYWAGGGYMIRRSSSDYEAREIGGRRCNPDQADPVLTSVRAYALSPFPEQKGVYFGGYDCNFFSSSNTAWIFWGSDCATHDDPEVAAPGCVQPSEQGSSCTAISSTTTTTTTTAPEQTPEEGGNTTTMTTASTDKSTSAPTSTSQADATSHAEGGNTTATTAAATDKPTGTPQGQEGQAEGTGLILVCAEVDQDLLRQGEMYFASAEIARI</sequence>
<dbReference type="AlphaFoldDB" id="A0A1Q9D2U5"/>
<feature type="region of interest" description="Disordered" evidence="1">
    <location>
        <begin position="503"/>
        <end position="593"/>
    </location>
</feature>
<feature type="compositionally biased region" description="Low complexity" evidence="1">
    <location>
        <begin position="540"/>
        <end position="559"/>
    </location>
</feature>
<gene>
    <name evidence="3" type="ORF">AK812_SmicGene29055</name>
</gene>
<evidence type="ECO:0000313" key="4">
    <source>
        <dbReference type="Proteomes" id="UP000186817"/>
    </source>
</evidence>
<evidence type="ECO:0000256" key="2">
    <source>
        <dbReference type="SAM" id="SignalP"/>
    </source>
</evidence>
<feature type="signal peptide" evidence="2">
    <location>
        <begin position="1"/>
        <end position="26"/>
    </location>
</feature>
<dbReference type="Proteomes" id="UP000186817">
    <property type="component" value="Unassembled WGS sequence"/>
</dbReference>